<evidence type="ECO:0000313" key="2">
    <source>
        <dbReference type="EMBL" id="KAF2184483.1"/>
    </source>
</evidence>
<dbReference type="OrthoDB" id="3358373at2759"/>
<accession>A0A6A6DZR2</accession>
<dbReference type="Proteomes" id="UP000800200">
    <property type="component" value="Unassembled WGS sequence"/>
</dbReference>
<feature type="region of interest" description="Disordered" evidence="1">
    <location>
        <begin position="1"/>
        <end position="45"/>
    </location>
</feature>
<proteinExistence type="predicted"/>
<evidence type="ECO:0000256" key="1">
    <source>
        <dbReference type="SAM" id="MobiDB-lite"/>
    </source>
</evidence>
<sequence length="251" mass="29269">MKTDTEIQEPRPNPQHRKREFIVSERPLQTPQTNRALRKSTEPGDPGLDLFDVNGTFFPAGLLPPHPRHQIQLYPALDLADAKTTREIIDLKFKYGGHQTELYKHLKTKRNIDLHKARDQVCNTHLEATRQYSQTACLLGIIETRRRLYDETVRLEDGDDILHRWLQNFHKEHDAGYLFQVQLLENLEDQPLGFESFRPLGGSNRLRRIVMYPKPSAPRREMIQMNGREEIHLTYIDEIPDGEANKGSARF</sequence>
<dbReference type="EMBL" id="ML994638">
    <property type="protein sequence ID" value="KAF2184483.1"/>
    <property type="molecule type" value="Genomic_DNA"/>
</dbReference>
<name>A0A6A6DZR2_9PEZI</name>
<dbReference type="AlphaFoldDB" id="A0A6A6DZR2"/>
<gene>
    <name evidence="2" type="ORF">K469DRAFT_739491</name>
</gene>
<keyword evidence="3" id="KW-1185">Reference proteome</keyword>
<organism evidence="2 3">
    <name type="scientific">Zopfia rhizophila CBS 207.26</name>
    <dbReference type="NCBI Taxonomy" id="1314779"/>
    <lineage>
        <taxon>Eukaryota</taxon>
        <taxon>Fungi</taxon>
        <taxon>Dikarya</taxon>
        <taxon>Ascomycota</taxon>
        <taxon>Pezizomycotina</taxon>
        <taxon>Dothideomycetes</taxon>
        <taxon>Dothideomycetes incertae sedis</taxon>
        <taxon>Zopfiaceae</taxon>
        <taxon>Zopfia</taxon>
    </lineage>
</organism>
<protein>
    <submittedName>
        <fullName evidence="2">Uncharacterized protein</fullName>
    </submittedName>
</protein>
<evidence type="ECO:0000313" key="3">
    <source>
        <dbReference type="Proteomes" id="UP000800200"/>
    </source>
</evidence>
<reference evidence="2" key="1">
    <citation type="journal article" date="2020" name="Stud. Mycol.">
        <title>101 Dothideomycetes genomes: a test case for predicting lifestyles and emergence of pathogens.</title>
        <authorList>
            <person name="Haridas S."/>
            <person name="Albert R."/>
            <person name="Binder M."/>
            <person name="Bloem J."/>
            <person name="Labutti K."/>
            <person name="Salamov A."/>
            <person name="Andreopoulos B."/>
            <person name="Baker S."/>
            <person name="Barry K."/>
            <person name="Bills G."/>
            <person name="Bluhm B."/>
            <person name="Cannon C."/>
            <person name="Castanera R."/>
            <person name="Culley D."/>
            <person name="Daum C."/>
            <person name="Ezra D."/>
            <person name="Gonzalez J."/>
            <person name="Henrissat B."/>
            <person name="Kuo A."/>
            <person name="Liang C."/>
            <person name="Lipzen A."/>
            <person name="Lutzoni F."/>
            <person name="Magnuson J."/>
            <person name="Mondo S."/>
            <person name="Nolan M."/>
            <person name="Ohm R."/>
            <person name="Pangilinan J."/>
            <person name="Park H.-J."/>
            <person name="Ramirez L."/>
            <person name="Alfaro M."/>
            <person name="Sun H."/>
            <person name="Tritt A."/>
            <person name="Yoshinaga Y."/>
            <person name="Zwiers L.-H."/>
            <person name="Turgeon B."/>
            <person name="Goodwin S."/>
            <person name="Spatafora J."/>
            <person name="Crous P."/>
            <person name="Grigoriev I."/>
        </authorList>
    </citation>
    <scope>NUCLEOTIDE SEQUENCE</scope>
    <source>
        <strain evidence="2">CBS 207.26</strain>
    </source>
</reference>